<dbReference type="InterPro" id="IPR032710">
    <property type="entry name" value="NTF2-like_dom_sf"/>
</dbReference>
<evidence type="ECO:0000259" key="1">
    <source>
        <dbReference type="Pfam" id="PF12680"/>
    </source>
</evidence>
<dbReference type="Pfam" id="PF12680">
    <property type="entry name" value="SnoaL_2"/>
    <property type="match status" value="1"/>
</dbReference>
<feature type="domain" description="SnoaL-like" evidence="1">
    <location>
        <begin position="5"/>
        <end position="110"/>
    </location>
</feature>
<dbReference type="SUPFAM" id="SSF54427">
    <property type="entry name" value="NTF2-like"/>
    <property type="match status" value="1"/>
</dbReference>
<comment type="caution">
    <text evidence="2">The sequence shown here is derived from an EMBL/GenBank/DDBJ whole genome shotgun (WGS) entry which is preliminary data.</text>
</comment>
<protein>
    <submittedName>
        <fullName evidence="2">Nuclear transport factor 2 family protein</fullName>
    </submittedName>
</protein>
<dbReference type="RefSeq" id="WP_214159096.1">
    <property type="nucleotide sequence ID" value="NZ_JAHBAY010000012.1"/>
</dbReference>
<reference evidence="2 3" key="1">
    <citation type="submission" date="2021-05" db="EMBL/GenBank/DDBJ databases">
        <title>Kineosporia and Streptomyces sp. nov. two new marine actinobacteria isolated from Coral.</title>
        <authorList>
            <person name="Buangrab K."/>
            <person name="Sutthacheep M."/>
            <person name="Yeemin T."/>
            <person name="Harunari E."/>
            <person name="Igarashi Y."/>
            <person name="Kanchanasin P."/>
            <person name="Tanasupawat S."/>
            <person name="Phongsopitanun W."/>
        </authorList>
    </citation>
    <scope>NUCLEOTIDE SEQUENCE [LARGE SCALE GENOMIC DNA]</scope>
    <source>
        <strain evidence="2 3">J2-2</strain>
    </source>
</reference>
<dbReference type="Gene3D" id="3.10.450.50">
    <property type="match status" value="1"/>
</dbReference>
<gene>
    <name evidence="2" type="ORF">KIH74_26095</name>
</gene>
<organism evidence="2 3">
    <name type="scientific">Kineosporia corallincola</name>
    <dbReference type="NCBI Taxonomy" id="2835133"/>
    <lineage>
        <taxon>Bacteria</taxon>
        <taxon>Bacillati</taxon>
        <taxon>Actinomycetota</taxon>
        <taxon>Actinomycetes</taxon>
        <taxon>Kineosporiales</taxon>
        <taxon>Kineosporiaceae</taxon>
        <taxon>Kineosporia</taxon>
    </lineage>
</organism>
<sequence>MSDVVARYLSALNAHDVAAVLACVTDDFVNEHTAAGGVDRIGKAAYAAALPGFLASFADLAYEPDTFIRDGARAAVPYRMSFRHLPSGGTPVSVRGVFVFTIAPGGLISRRVDHWDSGEVARQLAG</sequence>
<dbReference type="EMBL" id="JAHBAY010000012">
    <property type="protein sequence ID" value="MBT0772444.1"/>
    <property type="molecule type" value="Genomic_DNA"/>
</dbReference>
<dbReference type="InterPro" id="IPR037401">
    <property type="entry name" value="SnoaL-like"/>
</dbReference>
<keyword evidence="3" id="KW-1185">Reference proteome</keyword>
<dbReference type="Proteomes" id="UP001197247">
    <property type="component" value="Unassembled WGS sequence"/>
</dbReference>
<accession>A0ABS5TMX2</accession>
<evidence type="ECO:0000313" key="3">
    <source>
        <dbReference type="Proteomes" id="UP001197247"/>
    </source>
</evidence>
<name>A0ABS5TMX2_9ACTN</name>
<proteinExistence type="predicted"/>
<evidence type="ECO:0000313" key="2">
    <source>
        <dbReference type="EMBL" id="MBT0772444.1"/>
    </source>
</evidence>